<keyword evidence="5" id="KW-1185">Reference proteome</keyword>
<proteinExistence type="predicted"/>
<dbReference type="NCBIfam" id="TIGR02870">
    <property type="entry name" value="spore_II_D"/>
    <property type="match status" value="1"/>
</dbReference>
<evidence type="ECO:0000313" key="5">
    <source>
        <dbReference type="Proteomes" id="UP000243024"/>
    </source>
</evidence>
<keyword evidence="2" id="KW-0472">Membrane</keyword>
<dbReference type="AlphaFoldDB" id="A0A179IQU1"/>
<dbReference type="InterPro" id="IPR013693">
    <property type="entry name" value="SpoIID/LytB_N"/>
</dbReference>
<gene>
    <name evidence="4" type="ORF">SA87_07180</name>
</gene>
<dbReference type="InterPro" id="IPR014225">
    <property type="entry name" value="Spore_II_D_firmicutes"/>
</dbReference>
<feature type="domain" description="Sporulation stage II protein D amidase enhancer LytB N-terminal" evidence="3">
    <location>
        <begin position="160"/>
        <end position="262"/>
    </location>
</feature>
<protein>
    <recommendedName>
        <fullName evidence="3">Sporulation stage II protein D amidase enhancer LytB N-terminal domain-containing protein</fullName>
    </recommendedName>
</protein>
<keyword evidence="2" id="KW-1133">Transmembrane helix</keyword>
<organism evidence="4 5">
    <name type="scientific">Hydrogenibacillus schlegelii</name>
    <name type="common">Bacillus schlegelii</name>
    <dbReference type="NCBI Taxonomy" id="1484"/>
    <lineage>
        <taxon>Bacteria</taxon>
        <taxon>Bacillati</taxon>
        <taxon>Bacillota</taxon>
        <taxon>Bacilli</taxon>
        <taxon>Bacillales</taxon>
        <taxon>Bacillales Family X. Incertae Sedis</taxon>
        <taxon>Hydrogenibacillus</taxon>
    </lineage>
</organism>
<feature type="region of interest" description="Disordered" evidence="1">
    <location>
        <begin position="42"/>
        <end position="72"/>
    </location>
</feature>
<evidence type="ECO:0000259" key="3">
    <source>
        <dbReference type="Pfam" id="PF08486"/>
    </source>
</evidence>
<sequence length="430" mass="45948">MPSPPGAPAKSRPGTQTGKRRPPPAFFHAFRRCAAEVRPQAEIGRHGEGRRHAEAPLRHTVKESSAGKGAKRTQRAAMGRAVYGWLAVFAAAATFAFGAALEARPADAVVPPEGRPEAAVGPEGAAALGPGGRAGGARPAVDDAAEALERSAAVVVYRRAAERAERVSLRDYLIGVVAGEMPADFPPEALKAQAIAARTYVAWARAHPRRPLPGGAWVEDGEADQVYVDVGALRDRWKDAFPDRYRRVAEAVDATAGMILTYDDEPIFAAFFALSNGRTEEAGRYFSRPLPYLPSVPSPWDREAPDFVRVTTLEAPEVASRLGLPLSAVRTLRVAARTPAGYVAEVAAGRTTLTGRAVRERLGLRSASFDVDPGGGRITFVTYGHGHGVGLSQWGAKAMAEAGRTAEEILAHYYPGTRIVRTPVIWEKNV</sequence>
<keyword evidence="2" id="KW-0812">Transmembrane</keyword>
<comment type="caution">
    <text evidence="4">The sequence shown here is derived from an EMBL/GenBank/DDBJ whole genome shotgun (WGS) entry which is preliminary data.</text>
</comment>
<feature type="transmembrane region" description="Helical" evidence="2">
    <location>
        <begin position="81"/>
        <end position="101"/>
    </location>
</feature>
<evidence type="ECO:0000256" key="2">
    <source>
        <dbReference type="SAM" id="Phobius"/>
    </source>
</evidence>
<dbReference type="InterPro" id="IPR013486">
    <property type="entry name" value="SpoIID/LytB"/>
</dbReference>
<feature type="region of interest" description="Disordered" evidence="1">
    <location>
        <begin position="111"/>
        <end position="138"/>
    </location>
</feature>
<dbReference type="EMBL" id="JXBB01000023">
    <property type="protein sequence ID" value="OAR04222.1"/>
    <property type="molecule type" value="Genomic_DNA"/>
</dbReference>
<evidence type="ECO:0000313" key="4">
    <source>
        <dbReference type="EMBL" id="OAR04222.1"/>
    </source>
</evidence>
<dbReference type="NCBIfam" id="TIGR02669">
    <property type="entry name" value="SpoIID_LytB"/>
    <property type="match status" value="1"/>
</dbReference>
<reference evidence="4 5" key="1">
    <citation type="submission" date="2015-09" db="EMBL/GenBank/DDBJ databases">
        <title>Draft genome sequence of Hydrogenibacillus schlegelii DSM 2000.</title>
        <authorList>
            <person name="Hemp J."/>
        </authorList>
    </citation>
    <scope>NUCLEOTIDE SEQUENCE [LARGE SCALE GENOMIC DNA]</scope>
    <source>
        <strain evidence="4 5">MA 48</strain>
    </source>
</reference>
<dbReference type="GO" id="GO:0030435">
    <property type="term" value="P:sporulation resulting in formation of a cellular spore"/>
    <property type="evidence" value="ECO:0007669"/>
    <property type="project" value="InterPro"/>
</dbReference>
<dbReference type="Pfam" id="PF08486">
    <property type="entry name" value="SpoIID"/>
    <property type="match status" value="1"/>
</dbReference>
<feature type="compositionally biased region" description="Basic and acidic residues" evidence="1">
    <location>
        <begin position="43"/>
        <end position="62"/>
    </location>
</feature>
<dbReference type="OrthoDB" id="9794671at2"/>
<feature type="compositionally biased region" description="Low complexity" evidence="1">
    <location>
        <begin position="117"/>
        <end position="128"/>
    </location>
</feature>
<name>A0A179IQU1_HYDSH</name>
<accession>A0A179IQU1</accession>
<feature type="region of interest" description="Disordered" evidence="1">
    <location>
        <begin position="1"/>
        <end position="25"/>
    </location>
</feature>
<dbReference type="STRING" id="1484.SA87_07180"/>
<dbReference type="Proteomes" id="UP000243024">
    <property type="component" value="Unassembled WGS sequence"/>
</dbReference>
<evidence type="ECO:0000256" key="1">
    <source>
        <dbReference type="SAM" id="MobiDB-lite"/>
    </source>
</evidence>